<keyword evidence="1" id="KW-1133">Transmembrane helix</keyword>
<accession>A0A812TMW9</accession>
<feature type="transmembrane region" description="Helical" evidence="1">
    <location>
        <begin position="170"/>
        <end position="190"/>
    </location>
</feature>
<keyword evidence="3" id="KW-1185">Reference proteome</keyword>
<dbReference type="OrthoDB" id="433655at2759"/>
<dbReference type="Proteomes" id="UP000604046">
    <property type="component" value="Unassembled WGS sequence"/>
</dbReference>
<feature type="transmembrane region" description="Helical" evidence="1">
    <location>
        <begin position="22"/>
        <end position="42"/>
    </location>
</feature>
<name>A0A812TMW9_9DINO</name>
<sequence>MPDLDDAHYLLEKPSASAGSQFWRLAIVTGLAGACLMILAALSSGSHVSGEASPRVFGLVPPEGLDLRTGMSRLAKLEGLSELPPRITSQIAALPATPPAATRGLRDVARAINFHRPTAMETESYKMSQCVGAVYDMANYVGWAGLNIDALTIGGTCPDKSDDKSCSANVVGLIFNLLWVVANAAQVPVWCLAENMTDSYHSHAVSCVVAFSVFFATTLQLTSDALSARSDCDFSIEDEDWERFPGLNRFKARVRRRLDDLKQSALQRPHPVLSQHNTSRIARLPPNKWVSYQDRLLQDIADLGPDATRDLEKGVCALIIAQTINDVPYTGTDIWALVNACGELGWKEGDDYKAAQEDCAAGSIAVIADLVNLVTDIAVIIAACPAQRPRKTACVALSSDMATNVLSIGAWLLTVDHSCNLNHSEMPDLIDLTVAS</sequence>
<gene>
    <name evidence="2" type="primary">mtr4</name>
    <name evidence="2" type="ORF">SNAT2548_LOCUS30281</name>
</gene>
<comment type="caution">
    <text evidence="2">The sequence shown here is derived from an EMBL/GenBank/DDBJ whole genome shotgun (WGS) entry which is preliminary data.</text>
</comment>
<evidence type="ECO:0000313" key="3">
    <source>
        <dbReference type="Proteomes" id="UP000604046"/>
    </source>
</evidence>
<reference evidence="2" key="1">
    <citation type="submission" date="2021-02" db="EMBL/GenBank/DDBJ databases">
        <authorList>
            <person name="Dougan E. K."/>
            <person name="Rhodes N."/>
            <person name="Thang M."/>
            <person name="Chan C."/>
        </authorList>
    </citation>
    <scope>NUCLEOTIDE SEQUENCE</scope>
</reference>
<dbReference type="AlphaFoldDB" id="A0A812TMW9"/>
<protein>
    <submittedName>
        <fullName evidence="2">Mtr4 protein</fullName>
    </submittedName>
</protein>
<proteinExistence type="predicted"/>
<keyword evidence="1" id="KW-0472">Membrane</keyword>
<dbReference type="EMBL" id="CAJNDS010002600">
    <property type="protein sequence ID" value="CAE7540059.1"/>
    <property type="molecule type" value="Genomic_DNA"/>
</dbReference>
<evidence type="ECO:0000256" key="1">
    <source>
        <dbReference type="SAM" id="Phobius"/>
    </source>
</evidence>
<feature type="transmembrane region" description="Helical" evidence="1">
    <location>
        <begin position="202"/>
        <end position="221"/>
    </location>
</feature>
<evidence type="ECO:0000313" key="2">
    <source>
        <dbReference type="EMBL" id="CAE7540059.1"/>
    </source>
</evidence>
<organism evidence="2 3">
    <name type="scientific">Symbiodinium natans</name>
    <dbReference type="NCBI Taxonomy" id="878477"/>
    <lineage>
        <taxon>Eukaryota</taxon>
        <taxon>Sar</taxon>
        <taxon>Alveolata</taxon>
        <taxon>Dinophyceae</taxon>
        <taxon>Suessiales</taxon>
        <taxon>Symbiodiniaceae</taxon>
        <taxon>Symbiodinium</taxon>
    </lineage>
</organism>
<keyword evidence="1" id="KW-0812">Transmembrane</keyword>